<keyword evidence="2" id="KW-0012">Acyltransferase</keyword>
<accession>A0ABX3FKH7</accession>
<dbReference type="Proteomes" id="UP000186206">
    <property type="component" value="Unassembled WGS sequence"/>
</dbReference>
<proteinExistence type="predicted"/>
<dbReference type="PANTHER" id="PTHR10545:SF29">
    <property type="entry name" value="GH14572P-RELATED"/>
    <property type="match status" value="1"/>
</dbReference>
<dbReference type="InterPro" id="IPR016181">
    <property type="entry name" value="Acyl_CoA_acyltransferase"/>
</dbReference>
<dbReference type="PROSITE" id="PS51186">
    <property type="entry name" value="GNAT"/>
    <property type="match status" value="1"/>
</dbReference>
<dbReference type="RefSeq" id="WP_075648251.1">
    <property type="nucleotide sequence ID" value="NZ_AP019658.1"/>
</dbReference>
<dbReference type="Pfam" id="PF00583">
    <property type="entry name" value="Acetyltransf_1"/>
    <property type="match status" value="1"/>
</dbReference>
<evidence type="ECO:0000313" key="4">
    <source>
        <dbReference type="EMBL" id="OLQ94685.1"/>
    </source>
</evidence>
<dbReference type="CDD" id="cd04301">
    <property type="entry name" value="NAT_SF"/>
    <property type="match status" value="1"/>
</dbReference>
<reference evidence="4 5" key="1">
    <citation type="submission" date="2016-09" db="EMBL/GenBank/DDBJ databases">
        <title>Genomic Taxonomy of the Vibrionaceae.</title>
        <authorList>
            <person name="Gonzalez-Castillo A."/>
            <person name="Gomez-Gil B."/>
            <person name="Enciso-Ibarra K."/>
        </authorList>
    </citation>
    <scope>NUCLEOTIDE SEQUENCE [LARGE SCALE GENOMIC DNA]</scope>
    <source>
        <strain evidence="4 5">CAIM 1731</strain>
    </source>
</reference>
<evidence type="ECO:0000256" key="2">
    <source>
        <dbReference type="ARBA" id="ARBA00023315"/>
    </source>
</evidence>
<dbReference type="InterPro" id="IPR000182">
    <property type="entry name" value="GNAT_dom"/>
</dbReference>
<evidence type="ECO:0000259" key="3">
    <source>
        <dbReference type="PROSITE" id="PS51186"/>
    </source>
</evidence>
<protein>
    <submittedName>
        <fullName evidence="4">GNAT family N-acetyltransferase</fullName>
    </submittedName>
</protein>
<name>A0ABX3FKH7_9VIBR</name>
<organism evidence="4 5">
    <name type="scientific">Vibrio ponticus</name>
    <dbReference type="NCBI Taxonomy" id="265668"/>
    <lineage>
        <taxon>Bacteria</taxon>
        <taxon>Pseudomonadati</taxon>
        <taxon>Pseudomonadota</taxon>
        <taxon>Gammaproteobacteria</taxon>
        <taxon>Vibrionales</taxon>
        <taxon>Vibrionaceae</taxon>
        <taxon>Vibrio</taxon>
    </lineage>
</organism>
<evidence type="ECO:0000256" key="1">
    <source>
        <dbReference type="ARBA" id="ARBA00022679"/>
    </source>
</evidence>
<dbReference type="PANTHER" id="PTHR10545">
    <property type="entry name" value="DIAMINE N-ACETYLTRANSFERASE"/>
    <property type="match status" value="1"/>
</dbReference>
<sequence length="159" mass="18326">MFKMRSATEADVATIYRFIHELADYERASHHVKATEDDIRTSLFSDDATAMGLICEHHGEAVGFAVYFFNYSTWMGKYGLYLEDLYVTPDHRGSGAGRLIMKTLAKMALENNCARFEWAVLDWNQPAIDFYHSIGAQEQSEWRTYRLDGDRLTCFAEQD</sequence>
<dbReference type="InterPro" id="IPR051016">
    <property type="entry name" value="Diverse_Substrate_AcTransf"/>
</dbReference>
<evidence type="ECO:0000313" key="5">
    <source>
        <dbReference type="Proteomes" id="UP000186206"/>
    </source>
</evidence>
<dbReference type="EMBL" id="MJMI01000072">
    <property type="protein sequence ID" value="OLQ94685.1"/>
    <property type="molecule type" value="Genomic_DNA"/>
</dbReference>
<gene>
    <name evidence="4" type="ORF">BIY21_08175</name>
</gene>
<keyword evidence="1" id="KW-0808">Transferase</keyword>
<dbReference type="Gene3D" id="3.40.630.30">
    <property type="match status" value="1"/>
</dbReference>
<dbReference type="SUPFAM" id="SSF55729">
    <property type="entry name" value="Acyl-CoA N-acyltransferases (Nat)"/>
    <property type="match status" value="1"/>
</dbReference>
<keyword evidence="5" id="KW-1185">Reference proteome</keyword>
<comment type="caution">
    <text evidence="4">The sequence shown here is derived from an EMBL/GenBank/DDBJ whole genome shotgun (WGS) entry which is preliminary data.</text>
</comment>
<feature type="domain" description="N-acetyltransferase" evidence="3">
    <location>
        <begin position="2"/>
        <end position="157"/>
    </location>
</feature>